<evidence type="ECO:0000313" key="2">
    <source>
        <dbReference type="Proteomes" id="UP000290565"/>
    </source>
</evidence>
<accession>A0A4Q0S8R6</accession>
<sequence length="274" mass="29270">MIGSRLIASIFGACLVGACGLRVPDIQEVPGDTGAGQILVQDIVQSVHCEVADAVQWVVEHDPFKGRPNKKLASSFLATWGVQITLSLTVEEKTTLNPTVVFTPATPLTSVFTLAGAGTLSADATRTNKLNFYYTIPQLLDRHYCTPGIQRGSASSPLIQNNLKTVEWLNDYIGAVATHEADPTQVGSFQQNVLSHEVRFEILSSGGINPAWVLTRANINQNGTLFSTSRDRTHDLTIVFGPGDSKGLTGQAAQAAFAAALIGLEISNRLSPAR</sequence>
<dbReference type="PROSITE" id="PS51257">
    <property type="entry name" value="PROKAR_LIPOPROTEIN"/>
    <property type="match status" value="1"/>
</dbReference>
<proteinExistence type="predicted"/>
<protein>
    <submittedName>
        <fullName evidence="1">Uncharacterized protein</fullName>
    </submittedName>
</protein>
<evidence type="ECO:0000313" key="1">
    <source>
        <dbReference type="EMBL" id="RXH33213.1"/>
    </source>
</evidence>
<dbReference type="AlphaFoldDB" id="A0A4Q0S8R6"/>
<reference evidence="1 2" key="1">
    <citation type="submission" date="2015-04" db="EMBL/GenBank/DDBJ databases">
        <title>Comparative genomics of rhizobia nodulating Arachis hypogaea in China.</title>
        <authorList>
            <person name="Li Y."/>
        </authorList>
    </citation>
    <scope>NUCLEOTIDE SEQUENCE [LARGE SCALE GENOMIC DNA]</scope>
    <source>
        <strain evidence="1 2">CCBAU 51787</strain>
    </source>
</reference>
<organism evidence="1 2">
    <name type="scientific">Bradyrhizobium zhanjiangense</name>
    <dbReference type="NCBI Taxonomy" id="1325107"/>
    <lineage>
        <taxon>Bacteria</taxon>
        <taxon>Pseudomonadati</taxon>
        <taxon>Pseudomonadota</taxon>
        <taxon>Alphaproteobacteria</taxon>
        <taxon>Hyphomicrobiales</taxon>
        <taxon>Nitrobacteraceae</taxon>
        <taxon>Bradyrhizobium</taxon>
    </lineage>
</organism>
<dbReference type="Proteomes" id="UP000290565">
    <property type="component" value="Unassembled WGS sequence"/>
</dbReference>
<dbReference type="EMBL" id="LBJM01000085">
    <property type="protein sequence ID" value="RXH33213.1"/>
    <property type="molecule type" value="Genomic_DNA"/>
</dbReference>
<comment type="caution">
    <text evidence="1">The sequence shown here is derived from an EMBL/GenBank/DDBJ whole genome shotgun (WGS) entry which is preliminary data.</text>
</comment>
<gene>
    <name evidence="1" type="ORF">XH94_30500</name>
</gene>
<name>A0A4Q0S8R6_9BRAD</name>